<evidence type="ECO:0000313" key="3">
    <source>
        <dbReference type="Proteomes" id="UP000605259"/>
    </source>
</evidence>
<name>A0A917AR62_9BACI</name>
<evidence type="ECO:0000313" key="2">
    <source>
        <dbReference type="EMBL" id="GGE68220.1"/>
    </source>
</evidence>
<organism evidence="2 3">
    <name type="scientific">Priestia taiwanensis</name>
    <dbReference type="NCBI Taxonomy" id="1347902"/>
    <lineage>
        <taxon>Bacteria</taxon>
        <taxon>Bacillati</taxon>
        <taxon>Bacillota</taxon>
        <taxon>Bacilli</taxon>
        <taxon>Bacillales</taxon>
        <taxon>Bacillaceae</taxon>
        <taxon>Priestia</taxon>
    </lineage>
</organism>
<dbReference type="PROSITE" id="PS51257">
    <property type="entry name" value="PROKAR_LIPOPROTEIN"/>
    <property type="match status" value="1"/>
</dbReference>
<reference evidence="2" key="2">
    <citation type="submission" date="2020-09" db="EMBL/GenBank/DDBJ databases">
        <authorList>
            <person name="Sun Q."/>
            <person name="Zhou Y."/>
        </authorList>
    </citation>
    <scope>NUCLEOTIDE SEQUENCE</scope>
    <source>
        <strain evidence="2">CGMCC 1.12698</strain>
    </source>
</reference>
<dbReference type="AlphaFoldDB" id="A0A917AR62"/>
<keyword evidence="1" id="KW-1133">Transmembrane helix</keyword>
<evidence type="ECO:0000256" key="1">
    <source>
        <dbReference type="SAM" id="Phobius"/>
    </source>
</evidence>
<feature type="transmembrane region" description="Helical" evidence="1">
    <location>
        <begin position="34"/>
        <end position="51"/>
    </location>
</feature>
<sequence>MNKWKVMFLMSLFIAIGCGIYSFAQYGTILCKEYVLLFLSVIFLFWGLAEWKDKEKEMAYIYFCTSIVNAMYSLINIIV</sequence>
<keyword evidence="1" id="KW-0812">Transmembrane</keyword>
<keyword evidence="1" id="KW-0472">Membrane</keyword>
<keyword evidence="3" id="KW-1185">Reference proteome</keyword>
<reference evidence="2" key="1">
    <citation type="journal article" date="2014" name="Int. J. Syst. Evol. Microbiol.">
        <title>Complete genome sequence of Corynebacterium casei LMG S-19264T (=DSM 44701T), isolated from a smear-ripened cheese.</title>
        <authorList>
            <consortium name="US DOE Joint Genome Institute (JGI-PGF)"/>
            <person name="Walter F."/>
            <person name="Albersmeier A."/>
            <person name="Kalinowski J."/>
            <person name="Ruckert C."/>
        </authorList>
    </citation>
    <scope>NUCLEOTIDE SEQUENCE</scope>
    <source>
        <strain evidence="2">CGMCC 1.12698</strain>
    </source>
</reference>
<dbReference type="Proteomes" id="UP000605259">
    <property type="component" value="Unassembled WGS sequence"/>
</dbReference>
<dbReference type="EMBL" id="BMFK01000001">
    <property type="protein sequence ID" value="GGE68220.1"/>
    <property type="molecule type" value="Genomic_DNA"/>
</dbReference>
<proteinExistence type="predicted"/>
<protein>
    <submittedName>
        <fullName evidence="2">Uncharacterized protein</fullName>
    </submittedName>
</protein>
<gene>
    <name evidence="2" type="ORF">GCM10007140_17840</name>
</gene>
<feature type="transmembrane region" description="Helical" evidence="1">
    <location>
        <begin position="58"/>
        <end position="78"/>
    </location>
</feature>
<accession>A0A917AR62</accession>
<comment type="caution">
    <text evidence="2">The sequence shown here is derived from an EMBL/GenBank/DDBJ whole genome shotgun (WGS) entry which is preliminary data.</text>
</comment>
<dbReference type="RefSeq" id="WP_188388012.1">
    <property type="nucleotide sequence ID" value="NZ_BMFK01000001.1"/>
</dbReference>